<evidence type="ECO:0000313" key="3">
    <source>
        <dbReference type="Proteomes" id="UP000294200"/>
    </source>
</evidence>
<comment type="caution">
    <text evidence="2">The sequence shown here is derived from an EMBL/GenBank/DDBJ whole genome shotgun (WGS) entry which is preliminary data.</text>
</comment>
<name>A0A4R0XP06_9BURK</name>
<dbReference type="AlphaFoldDB" id="A0A4R0XP06"/>
<feature type="region of interest" description="Disordered" evidence="1">
    <location>
        <begin position="111"/>
        <end position="135"/>
    </location>
</feature>
<feature type="compositionally biased region" description="Low complexity" evidence="1">
    <location>
        <begin position="111"/>
        <end position="124"/>
    </location>
</feature>
<accession>A0A4R0XP06</accession>
<proteinExistence type="predicted"/>
<evidence type="ECO:0000256" key="1">
    <source>
        <dbReference type="SAM" id="MobiDB-lite"/>
    </source>
</evidence>
<evidence type="ECO:0000313" key="2">
    <source>
        <dbReference type="EMBL" id="TCG09277.1"/>
    </source>
</evidence>
<reference evidence="2 3" key="1">
    <citation type="submission" date="2017-02" db="EMBL/GenBank/DDBJ databases">
        <title>Paraburkholderia sophoroidis sp. nov. and Paraburkholderia steynii sp. nov. rhizobial symbionts of the fynbos legume Hypocalyptus sophoroides.</title>
        <authorList>
            <person name="Steenkamp E.T."/>
            <person name="Beukes C.W."/>
            <person name="Van Zyl E."/>
            <person name="Avontuur J."/>
            <person name="Chan W.Y."/>
            <person name="Hassen A."/>
            <person name="Palmer M."/>
            <person name="Mthombeni L."/>
            <person name="Phalane F."/>
            <person name="Sereme K."/>
            <person name="Venter S.N."/>
        </authorList>
    </citation>
    <scope>NUCLEOTIDE SEQUENCE [LARGE SCALE GENOMIC DNA]</scope>
    <source>
        <strain evidence="2 3">HC1.1ba</strain>
    </source>
</reference>
<keyword evidence="3" id="KW-1185">Reference proteome</keyword>
<dbReference type="Proteomes" id="UP000294200">
    <property type="component" value="Unassembled WGS sequence"/>
</dbReference>
<sequence>MAGLSKSLSRHLQGISASRAAQLECELYSRTLSVDRFVKYGMPSIDRRIAVQQAADLKDVLDILDEEIAAADKRLRTGNGTLSDLLTLRLQRDQMSTQYVAAKIEKHIRAGTGRAASGSEAGAGPDRRDDAGSSE</sequence>
<dbReference type="EMBL" id="MWML01000014">
    <property type="protein sequence ID" value="TCG09277.1"/>
    <property type="molecule type" value="Genomic_DNA"/>
</dbReference>
<feature type="compositionally biased region" description="Basic and acidic residues" evidence="1">
    <location>
        <begin position="125"/>
        <end position="135"/>
    </location>
</feature>
<protein>
    <submittedName>
        <fullName evidence="2">Uncharacterized protein</fullName>
    </submittedName>
</protein>
<gene>
    <name evidence="2" type="ORF">BZM27_06460</name>
</gene>
<organism evidence="2 3">
    <name type="scientific">Paraburkholderia steynii</name>
    <dbReference type="NCBI Taxonomy" id="1245441"/>
    <lineage>
        <taxon>Bacteria</taxon>
        <taxon>Pseudomonadati</taxon>
        <taxon>Pseudomonadota</taxon>
        <taxon>Betaproteobacteria</taxon>
        <taxon>Burkholderiales</taxon>
        <taxon>Burkholderiaceae</taxon>
        <taxon>Paraburkholderia</taxon>
    </lineage>
</organism>